<evidence type="ECO:0000313" key="9">
    <source>
        <dbReference type="Proteomes" id="UP000070444"/>
    </source>
</evidence>
<name>A0A137P3V7_CONC2</name>
<dbReference type="CDD" id="cd17330">
    <property type="entry name" value="MFS_SLC46_TetA_like"/>
    <property type="match status" value="1"/>
</dbReference>
<evidence type="ECO:0000259" key="7">
    <source>
        <dbReference type="PROSITE" id="PS50850"/>
    </source>
</evidence>
<dbReference type="OMA" id="LYCIFYF"/>
<evidence type="ECO:0000313" key="8">
    <source>
        <dbReference type="EMBL" id="KXN69705.1"/>
    </source>
</evidence>
<dbReference type="PROSITE" id="PS50850">
    <property type="entry name" value="MFS"/>
    <property type="match status" value="1"/>
</dbReference>
<dbReference type="PRINTS" id="PR01035">
    <property type="entry name" value="TCRTETA"/>
</dbReference>
<keyword evidence="4 6" id="KW-1133">Transmembrane helix</keyword>
<keyword evidence="3 6" id="KW-0812">Transmembrane</keyword>
<comment type="subcellular location">
    <subcellularLocation>
        <location evidence="1">Membrane</location>
        <topology evidence="1">Multi-pass membrane protein</topology>
    </subcellularLocation>
</comment>
<evidence type="ECO:0000256" key="6">
    <source>
        <dbReference type="SAM" id="Phobius"/>
    </source>
</evidence>
<dbReference type="InterPro" id="IPR011701">
    <property type="entry name" value="MFS"/>
</dbReference>
<reference evidence="8 9" key="1">
    <citation type="journal article" date="2015" name="Genome Biol. Evol.">
        <title>Phylogenomic analyses indicate that early fungi evolved digesting cell walls of algal ancestors of land plants.</title>
        <authorList>
            <person name="Chang Y."/>
            <person name="Wang S."/>
            <person name="Sekimoto S."/>
            <person name="Aerts A.L."/>
            <person name="Choi C."/>
            <person name="Clum A."/>
            <person name="LaButti K.M."/>
            <person name="Lindquist E.A."/>
            <person name="Yee Ngan C."/>
            <person name="Ohm R.A."/>
            <person name="Salamov A.A."/>
            <person name="Grigoriev I.V."/>
            <person name="Spatafora J.W."/>
            <person name="Berbee M.L."/>
        </authorList>
    </citation>
    <scope>NUCLEOTIDE SEQUENCE [LARGE SCALE GENOMIC DNA]</scope>
    <source>
        <strain evidence="8 9">NRRL 28638</strain>
    </source>
</reference>
<dbReference type="EMBL" id="KQ964526">
    <property type="protein sequence ID" value="KXN69705.1"/>
    <property type="molecule type" value="Genomic_DNA"/>
</dbReference>
<dbReference type="GO" id="GO:0022857">
    <property type="term" value="F:transmembrane transporter activity"/>
    <property type="evidence" value="ECO:0007669"/>
    <property type="project" value="InterPro"/>
</dbReference>
<feature type="transmembrane region" description="Helical" evidence="6">
    <location>
        <begin position="338"/>
        <end position="359"/>
    </location>
</feature>
<feature type="transmembrane region" description="Helical" evidence="6">
    <location>
        <begin position="179"/>
        <end position="203"/>
    </location>
</feature>
<organism evidence="8 9">
    <name type="scientific">Conidiobolus coronatus (strain ATCC 28846 / CBS 209.66 / NRRL 28638)</name>
    <name type="common">Delacroixia coronata</name>
    <dbReference type="NCBI Taxonomy" id="796925"/>
    <lineage>
        <taxon>Eukaryota</taxon>
        <taxon>Fungi</taxon>
        <taxon>Fungi incertae sedis</taxon>
        <taxon>Zoopagomycota</taxon>
        <taxon>Entomophthoromycotina</taxon>
        <taxon>Entomophthoromycetes</taxon>
        <taxon>Entomophthorales</taxon>
        <taxon>Ancylistaceae</taxon>
        <taxon>Conidiobolus</taxon>
    </lineage>
</organism>
<keyword evidence="5 6" id="KW-0472">Membrane</keyword>
<dbReference type="InterPro" id="IPR036259">
    <property type="entry name" value="MFS_trans_sf"/>
</dbReference>
<gene>
    <name evidence="8" type="ORF">CONCODRAFT_59094</name>
</gene>
<feature type="transmembrane region" description="Helical" evidence="6">
    <location>
        <begin position="306"/>
        <end position="326"/>
    </location>
</feature>
<dbReference type="Pfam" id="PF07690">
    <property type="entry name" value="MFS_1"/>
    <property type="match status" value="1"/>
</dbReference>
<evidence type="ECO:0000256" key="1">
    <source>
        <dbReference type="ARBA" id="ARBA00004141"/>
    </source>
</evidence>
<keyword evidence="9" id="KW-1185">Reference proteome</keyword>
<evidence type="ECO:0000256" key="4">
    <source>
        <dbReference type="ARBA" id="ARBA00022989"/>
    </source>
</evidence>
<evidence type="ECO:0000256" key="5">
    <source>
        <dbReference type="ARBA" id="ARBA00023136"/>
    </source>
</evidence>
<feature type="transmembrane region" description="Helical" evidence="6">
    <location>
        <begin position="365"/>
        <end position="389"/>
    </location>
</feature>
<dbReference type="AlphaFoldDB" id="A0A137P3V7"/>
<dbReference type="SUPFAM" id="SSF103473">
    <property type="entry name" value="MFS general substrate transporter"/>
    <property type="match status" value="1"/>
</dbReference>
<evidence type="ECO:0000256" key="2">
    <source>
        <dbReference type="ARBA" id="ARBA00022448"/>
    </source>
</evidence>
<dbReference type="InterPro" id="IPR020846">
    <property type="entry name" value="MFS_dom"/>
</dbReference>
<accession>A0A137P3V7</accession>
<dbReference type="GO" id="GO:0016020">
    <property type="term" value="C:membrane"/>
    <property type="evidence" value="ECO:0007669"/>
    <property type="project" value="UniProtKB-SubCell"/>
</dbReference>
<feature type="transmembrane region" description="Helical" evidence="6">
    <location>
        <begin position="439"/>
        <end position="460"/>
    </location>
</feature>
<dbReference type="InterPro" id="IPR001958">
    <property type="entry name" value="Tet-R_TetA/multi-R_MdtG-like"/>
</dbReference>
<dbReference type="PANTHER" id="PTHR23504">
    <property type="entry name" value="MAJOR FACILITATOR SUPERFAMILY DOMAIN-CONTAINING PROTEIN 10"/>
    <property type="match status" value="1"/>
</dbReference>
<evidence type="ECO:0000256" key="3">
    <source>
        <dbReference type="ARBA" id="ARBA00022692"/>
    </source>
</evidence>
<keyword evidence="2" id="KW-0813">Transport</keyword>
<feature type="transmembrane region" description="Helical" evidence="6">
    <location>
        <begin position="401"/>
        <end position="427"/>
    </location>
</feature>
<feature type="transmembrane region" description="Helical" evidence="6">
    <location>
        <begin position="9"/>
        <end position="34"/>
    </location>
</feature>
<dbReference type="Gene3D" id="1.20.1250.20">
    <property type="entry name" value="MFS general substrate transporter like domains"/>
    <property type="match status" value="1"/>
</dbReference>
<feature type="transmembrane region" description="Helical" evidence="6">
    <location>
        <begin position="80"/>
        <end position="97"/>
    </location>
</feature>
<feature type="transmembrane region" description="Helical" evidence="6">
    <location>
        <begin position="46"/>
        <end position="68"/>
    </location>
</feature>
<dbReference type="OrthoDB" id="419616at2759"/>
<dbReference type="PANTHER" id="PTHR23504:SF15">
    <property type="entry name" value="MAJOR FACILITATOR SUPERFAMILY (MFS) PROFILE DOMAIN-CONTAINING PROTEIN"/>
    <property type="match status" value="1"/>
</dbReference>
<feature type="transmembrane region" description="Helical" evidence="6">
    <location>
        <begin position="137"/>
        <end position="159"/>
    </location>
</feature>
<proteinExistence type="predicted"/>
<protein>
    <submittedName>
        <fullName evidence="8">MFS general substrate transporter</fullName>
    </submittedName>
</protein>
<feature type="domain" description="Major facilitator superfamily (MFS) profile" evidence="7">
    <location>
        <begin position="8"/>
        <end position="465"/>
    </location>
</feature>
<sequence length="465" mass="50924">MTPLPYPQFLILILVRFVEPIGFTMVFPFIYFMVEDFGVAKDGSQVAFYAGLITAVFSICEAISSIFWGMLSDKIGRKPVIMMGLLGTTISLLTFGLSPNYYVAMFARGMSGALNGNVGVIKSIVAEMTDESNRPEAFSYMGVMFGFGCILGPLLGGYLSKPAERYPDIFGNIALLQKFPYFLPCAVSALLCFCSLVFGSIYLEETLNSKKSTNVESNPLINQNLTVTQEAGGYGTIELESSTKSNTPDSFLRQVKSIPKNTWILIIAQAMLHHFIVILDEGTIFWGAAPIKDGGLGFTPPDFAGFMASGGLSMFFIQFTIFSPLNRKFGILRIYRKIHLFFALIAILTPFITSVAAVGSFEVKALVSLLYILRSMISMFAFGGSDVLLSNSNPLTSILGLINGLSIFFTCTSRAIAPTIAGWIFSWSLSNNLGFPFDIHFTFFVAAFFALVNHIIAQFVKDGLN</sequence>
<dbReference type="Proteomes" id="UP000070444">
    <property type="component" value="Unassembled WGS sequence"/>
</dbReference>